<evidence type="ECO:0000256" key="4">
    <source>
        <dbReference type="ARBA" id="ARBA00023235"/>
    </source>
</evidence>
<dbReference type="CDD" id="cd02573">
    <property type="entry name" value="PseudoU_synth_EcTruB"/>
    <property type="match status" value="1"/>
</dbReference>
<dbReference type="InterPro" id="IPR014780">
    <property type="entry name" value="tRNA_psdUridine_synth_TruB"/>
</dbReference>
<dbReference type="InterPro" id="IPR002501">
    <property type="entry name" value="PsdUridine_synth_N"/>
</dbReference>
<keyword evidence="9" id="KW-1185">Reference proteome</keyword>
<dbReference type="InterPro" id="IPR032819">
    <property type="entry name" value="TruB_C"/>
</dbReference>
<organism evidence="8 9">
    <name type="scientific">Collibacillus ludicampi</name>
    <dbReference type="NCBI Taxonomy" id="2771369"/>
    <lineage>
        <taxon>Bacteria</taxon>
        <taxon>Bacillati</taxon>
        <taxon>Bacillota</taxon>
        <taxon>Bacilli</taxon>
        <taxon>Bacillales</taxon>
        <taxon>Alicyclobacillaceae</taxon>
        <taxon>Collibacillus</taxon>
    </lineage>
</organism>
<dbReference type="NCBIfam" id="TIGR00431">
    <property type="entry name" value="TruB"/>
    <property type="match status" value="1"/>
</dbReference>
<feature type="active site" description="Nucleophile" evidence="5">
    <location>
        <position position="38"/>
    </location>
</feature>
<dbReference type="GO" id="GO:0160148">
    <property type="term" value="F:tRNA pseudouridine(55) synthase activity"/>
    <property type="evidence" value="ECO:0007669"/>
    <property type="project" value="UniProtKB-EC"/>
</dbReference>
<evidence type="ECO:0000256" key="1">
    <source>
        <dbReference type="ARBA" id="ARBA00000385"/>
    </source>
</evidence>
<evidence type="ECO:0000313" key="9">
    <source>
        <dbReference type="Proteomes" id="UP001057291"/>
    </source>
</evidence>
<dbReference type="SUPFAM" id="SSF55120">
    <property type="entry name" value="Pseudouridine synthase"/>
    <property type="match status" value="1"/>
</dbReference>
<reference evidence="8" key="1">
    <citation type="journal article" date="2023" name="Int. J. Syst. Evol. Microbiol.">
        <title>Collibacillus ludicampi gen. nov., sp. nov., a new soil bacterium of the family Alicyclobacillaceae.</title>
        <authorList>
            <person name="Jojima T."/>
            <person name="Ioku Y."/>
            <person name="Fukuta Y."/>
            <person name="Shirasaka N."/>
            <person name="Matsumura Y."/>
            <person name="Mori M."/>
        </authorList>
    </citation>
    <scope>NUCLEOTIDE SEQUENCE</scope>
    <source>
        <strain evidence="8">TP075</strain>
    </source>
</reference>
<dbReference type="Proteomes" id="UP001057291">
    <property type="component" value="Unassembled WGS sequence"/>
</dbReference>
<feature type="domain" description="tRNA pseudouridylate synthase B C-terminal" evidence="7">
    <location>
        <begin position="176"/>
        <end position="219"/>
    </location>
</feature>
<dbReference type="Gene3D" id="3.30.2350.10">
    <property type="entry name" value="Pseudouridine synthase"/>
    <property type="match status" value="1"/>
</dbReference>
<keyword evidence="3 5" id="KW-0819">tRNA processing</keyword>
<dbReference type="EC" id="5.4.99.25" evidence="5"/>
<dbReference type="GO" id="GO:0003723">
    <property type="term" value="F:RNA binding"/>
    <property type="evidence" value="ECO:0007669"/>
    <property type="project" value="InterPro"/>
</dbReference>
<dbReference type="RefSeq" id="WP_282200779.1">
    <property type="nucleotide sequence ID" value="NZ_BOQE01000001.1"/>
</dbReference>
<proteinExistence type="inferred from homology"/>
<evidence type="ECO:0000259" key="6">
    <source>
        <dbReference type="Pfam" id="PF01509"/>
    </source>
</evidence>
<accession>A0AAV4LJ72</accession>
<keyword evidence="4 5" id="KW-0413">Isomerase</keyword>
<evidence type="ECO:0000313" key="8">
    <source>
        <dbReference type="EMBL" id="GIM47845.1"/>
    </source>
</evidence>
<name>A0AAV4LJ72_9BACL</name>
<dbReference type="FunFam" id="3.30.2350.10:FF:000011">
    <property type="entry name" value="tRNA pseudouridine synthase B"/>
    <property type="match status" value="1"/>
</dbReference>
<protein>
    <recommendedName>
        <fullName evidence="5">tRNA pseudouridine synthase B</fullName>
        <ecNumber evidence="5">5.4.99.25</ecNumber>
    </recommendedName>
    <alternativeName>
        <fullName evidence="5">tRNA pseudouridine(55) synthase</fullName>
        <shortName evidence="5">Psi55 synthase</shortName>
    </alternativeName>
    <alternativeName>
        <fullName evidence="5">tRNA pseudouridylate synthase</fullName>
    </alternativeName>
    <alternativeName>
        <fullName evidence="5">tRNA-uridine isomerase</fullName>
    </alternativeName>
</protein>
<evidence type="ECO:0000256" key="3">
    <source>
        <dbReference type="ARBA" id="ARBA00022694"/>
    </source>
</evidence>
<dbReference type="Pfam" id="PF16198">
    <property type="entry name" value="TruB_C_2"/>
    <property type="match status" value="1"/>
</dbReference>
<sequence length="306" mass="34170">MNGILVVNKPSGFTSHQVVAAVRRLTGIKKVGHTGTLDPEVRGVLPLCIGSATRVAEYMLDQSKAYHAEMTFGFATNTQDSSGTVTERVDRVVLNEEDIRRVFARFTGTIVQTPPAFSAVKIQGKRAYDLARQGVDVEIPQRQVTIHSLQIEKMDLEREDPKIVFTVECSKGTYVRTLCHDIGRALGVPAHMSQLIRTRSGPYRLEDSYTLEEIDVACAEGRFAELLLSASTAVSYMPLYRIKKSQEHRVANGMPLRVPYLKGFEGLQIGERIRVEDDSARLLAVYRIVAHTNHGIDTKPEKVFRE</sequence>
<dbReference type="GO" id="GO:0031119">
    <property type="term" value="P:tRNA pseudouridine synthesis"/>
    <property type="evidence" value="ECO:0007669"/>
    <property type="project" value="UniProtKB-UniRule"/>
</dbReference>
<evidence type="ECO:0000256" key="5">
    <source>
        <dbReference type="HAMAP-Rule" id="MF_01080"/>
    </source>
</evidence>
<dbReference type="Pfam" id="PF01509">
    <property type="entry name" value="TruB_N"/>
    <property type="match status" value="1"/>
</dbReference>
<gene>
    <name evidence="5 8" type="primary">truB</name>
    <name evidence="8" type="ORF">DNHGIG_33940</name>
</gene>
<dbReference type="PANTHER" id="PTHR13767:SF2">
    <property type="entry name" value="PSEUDOURIDYLATE SYNTHASE TRUB1"/>
    <property type="match status" value="1"/>
</dbReference>
<dbReference type="AlphaFoldDB" id="A0AAV4LJ72"/>
<comment type="caution">
    <text evidence="8">The sequence shown here is derived from an EMBL/GenBank/DDBJ whole genome shotgun (WGS) entry which is preliminary data.</text>
</comment>
<comment type="function">
    <text evidence="5">Responsible for synthesis of pseudouridine from uracil-55 in the psi GC loop of transfer RNAs.</text>
</comment>
<dbReference type="InterPro" id="IPR020103">
    <property type="entry name" value="PsdUridine_synth_cat_dom_sf"/>
</dbReference>
<dbReference type="EMBL" id="BOQE01000001">
    <property type="protein sequence ID" value="GIM47845.1"/>
    <property type="molecule type" value="Genomic_DNA"/>
</dbReference>
<dbReference type="HAMAP" id="MF_01080">
    <property type="entry name" value="TruB_bact"/>
    <property type="match status" value="1"/>
</dbReference>
<evidence type="ECO:0000256" key="2">
    <source>
        <dbReference type="ARBA" id="ARBA00005642"/>
    </source>
</evidence>
<evidence type="ECO:0000259" key="7">
    <source>
        <dbReference type="Pfam" id="PF16198"/>
    </source>
</evidence>
<comment type="catalytic activity">
    <reaction evidence="1 5">
        <text>uridine(55) in tRNA = pseudouridine(55) in tRNA</text>
        <dbReference type="Rhea" id="RHEA:42532"/>
        <dbReference type="Rhea" id="RHEA-COMP:10101"/>
        <dbReference type="Rhea" id="RHEA-COMP:10102"/>
        <dbReference type="ChEBI" id="CHEBI:65314"/>
        <dbReference type="ChEBI" id="CHEBI:65315"/>
        <dbReference type="EC" id="5.4.99.25"/>
    </reaction>
</comment>
<feature type="domain" description="Pseudouridine synthase II N-terminal" evidence="6">
    <location>
        <begin position="23"/>
        <end position="175"/>
    </location>
</feature>
<dbReference type="GO" id="GO:1990481">
    <property type="term" value="P:mRNA pseudouridine synthesis"/>
    <property type="evidence" value="ECO:0007669"/>
    <property type="project" value="TreeGrafter"/>
</dbReference>
<comment type="similarity">
    <text evidence="2 5">Belongs to the pseudouridine synthase TruB family. Type 1 subfamily.</text>
</comment>
<dbReference type="PANTHER" id="PTHR13767">
    <property type="entry name" value="TRNA-PSEUDOURIDINE SYNTHASE"/>
    <property type="match status" value="1"/>
</dbReference>